<sequence>MNFKKLTSFSRFPYRPPGRFPPPPAVKASLSVTKETARSKTAKTRRTLAFILDEINGGLVLRLTGLEVDSSVLEAQIVSCQGPCSAEPCYPSPKDISTFSNVTANSTCGEEPEVYCYKSDCSKVCNANHDSLKHPARFVNDPFADNTFWKAKNFDYPVALKLDINRTFMLYQSVVTFYHELPAAMYLLKSNDSGTTFSPITYFATNCTKFFNMPETPDNEREGLKVQCFKIDPGTNVDLQVS</sequence>
<dbReference type="InterPro" id="IPR008211">
    <property type="entry name" value="Laminin_N"/>
</dbReference>
<organism evidence="4 5">
    <name type="scientific">Desmophyllum pertusum</name>
    <dbReference type="NCBI Taxonomy" id="174260"/>
    <lineage>
        <taxon>Eukaryota</taxon>
        <taxon>Metazoa</taxon>
        <taxon>Cnidaria</taxon>
        <taxon>Anthozoa</taxon>
        <taxon>Hexacorallia</taxon>
        <taxon>Scleractinia</taxon>
        <taxon>Caryophylliina</taxon>
        <taxon>Caryophylliidae</taxon>
        <taxon>Desmophyllum</taxon>
    </lineage>
</organism>
<dbReference type="InterPro" id="IPR050440">
    <property type="entry name" value="Laminin/Netrin_ECM"/>
</dbReference>
<feature type="domain" description="Laminin N-terminal" evidence="3">
    <location>
        <begin position="85"/>
        <end position="242"/>
    </location>
</feature>
<dbReference type="OrthoDB" id="5985440at2759"/>
<name>A0A9W9ZAL6_9CNID</name>
<keyword evidence="1" id="KW-1015">Disulfide bond</keyword>
<protein>
    <recommendedName>
        <fullName evidence="3">Laminin N-terminal domain-containing protein</fullName>
    </recommendedName>
</protein>
<evidence type="ECO:0000256" key="1">
    <source>
        <dbReference type="ARBA" id="ARBA00023157"/>
    </source>
</evidence>
<dbReference type="AlphaFoldDB" id="A0A9W9ZAL6"/>
<dbReference type="Pfam" id="PF00055">
    <property type="entry name" value="Laminin_N"/>
    <property type="match status" value="1"/>
</dbReference>
<evidence type="ECO:0000259" key="3">
    <source>
        <dbReference type="PROSITE" id="PS51117"/>
    </source>
</evidence>
<dbReference type="EMBL" id="MU826372">
    <property type="protein sequence ID" value="KAJ7377815.1"/>
    <property type="molecule type" value="Genomic_DNA"/>
</dbReference>
<evidence type="ECO:0000256" key="2">
    <source>
        <dbReference type="ARBA" id="ARBA00023292"/>
    </source>
</evidence>
<dbReference type="PANTHER" id="PTHR10574">
    <property type="entry name" value="NETRIN/LAMININ-RELATED"/>
    <property type="match status" value="1"/>
</dbReference>
<comment type="caution">
    <text evidence="4">The sequence shown here is derived from an EMBL/GenBank/DDBJ whole genome shotgun (WGS) entry which is preliminary data.</text>
</comment>
<dbReference type="Proteomes" id="UP001163046">
    <property type="component" value="Unassembled WGS sequence"/>
</dbReference>
<accession>A0A9W9ZAL6</accession>
<gene>
    <name evidence="4" type="ORF">OS493_026382</name>
</gene>
<keyword evidence="2" id="KW-0424">Laminin EGF-like domain</keyword>
<evidence type="ECO:0000313" key="4">
    <source>
        <dbReference type="EMBL" id="KAJ7377815.1"/>
    </source>
</evidence>
<reference evidence="4" key="1">
    <citation type="submission" date="2023-01" db="EMBL/GenBank/DDBJ databases">
        <title>Genome assembly of the deep-sea coral Lophelia pertusa.</title>
        <authorList>
            <person name="Herrera S."/>
            <person name="Cordes E."/>
        </authorList>
    </citation>
    <scope>NUCLEOTIDE SEQUENCE</scope>
    <source>
        <strain evidence="4">USNM1676648</strain>
        <tissue evidence="4">Polyp</tissue>
    </source>
</reference>
<proteinExistence type="predicted"/>
<dbReference type="SMART" id="SM00136">
    <property type="entry name" value="LamNT"/>
    <property type="match status" value="1"/>
</dbReference>
<dbReference type="PROSITE" id="PS51117">
    <property type="entry name" value="LAMININ_NTER"/>
    <property type="match status" value="1"/>
</dbReference>
<dbReference type="GO" id="GO:0009888">
    <property type="term" value="P:tissue development"/>
    <property type="evidence" value="ECO:0007669"/>
    <property type="project" value="TreeGrafter"/>
</dbReference>
<keyword evidence="5" id="KW-1185">Reference proteome</keyword>
<evidence type="ECO:0000313" key="5">
    <source>
        <dbReference type="Proteomes" id="UP001163046"/>
    </source>
</evidence>
<dbReference type="PANTHER" id="PTHR10574:SF444">
    <property type="entry name" value="BASEMENT MEMBRANE-SPECIFIC HEPARAN SULFATE PROTEOGLYCAN CORE PROTEIN"/>
    <property type="match status" value="1"/>
</dbReference>
<dbReference type="Gene3D" id="2.60.120.260">
    <property type="entry name" value="Galactose-binding domain-like"/>
    <property type="match status" value="1"/>
</dbReference>
<dbReference type="GO" id="GO:0009887">
    <property type="term" value="P:animal organ morphogenesis"/>
    <property type="evidence" value="ECO:0007669"/>
    <property type="project" value="TreeGrafter"/>
</dbReference>